<evidence type="ECO:0000313" key="2">
    <source>
        <dbReference type="Proteomes" id="UP000516160"/>
    </source>
</evidence>
<dbReference type="RefSeq" id="WP_213167036.1">
    <property type="nucleotide sequence ID" value="NZ_CP058559.1"/>
</dbReference>
<dbReference type="Proteomes" id="UP000516160">
    <property type="component" value="Chromosome"/>
</dbReference>
<dbReference type="KEGG" id="acae:HYG86_00530"/>
<organism evidence="1 2">
    <name type="scientific">Alkalicella caledoniensis</name>
    <dbReference type="NCBI Taxonomy" id="2731377"/>
    <lineage>
        <taxon>Bacteria</taxon>
        <taxon>Bacillati</taxon>
        <taxon>Bacillota</taxon>
        <taxon>Clostridia</taxon>
        <taxon>Eubacteriales</taxon>
        <taxon>Proteinivoracaceae</taxon>
        <taxon>Alkalicella</taxon>
    </lineage>
</organism>
<evidence type="ECO:0000313" key="1">
    <source>
        <dbReference type="EMBL" id="QNO13361.1"/>
    </source>
</evidence>
<accession>A0A7G9W3U9</accession>
<protein>
    <submittedName>
        <fullName evidence="1">Uncharacterized protein</fullName>
    </submittedName>
</protein>
<gene>
    <name evidence="1" type="ORF">HYG86_00530</name>
</gene>
<sequence length="117" mass="13727">MQQSDLQVYKAEGLLNLLNRVTDIEIVYLRFYYLLKWNLVRFKEYQKITGIDILQPVIHGGMTREAIDDEVAKRIYLNNLLSYGLLEIEIDKKGKQKYKCSSVGDLLIRTIDKEKVD</sequence>
<keyword evidence="2" id="KW-1185">Reference proteome</keyword>
<dbReference type="AlphaFoldDB" id="A0A7G9W3U9"/>
<reference evidence="1 2" key="1">
    <citation type="submission" date="2020-07" db="EMBL/GenBank/DDBJ databases">
        <title>Alkalicella. sp. LB2 genome.</title>
        <authorList>
            <person name="Postec A."/>
            <person name="Quemeneur M."/>
        </authorList>
    </citation>
    <scope>NUCLEOTIDE SEQUENCE [LARGE SCALE GENOMIC DNA]</scope>
    <source>
        <strain evidence="1 2">LB2</strain>
    </source>
</reference>
<proteinExistence type="predicted"/>
<name>A0A7G9W3U9_ALKCA</name>
<dbReference type="EMBL" id="CP058559">
    <property type="protein sequence ID" value="QNO13361.1"/>
    <property type="molecule type" value="Genomic_DNA"/>
</dbReference>